<dbReference type="EC" id="2.7.6.2" evidence="5"/>
<evidence type="ECO:0000256" key="5">
    <source>
        <dbReference type="NCBIfam" id="TIGR01378"/>
    </source>
</evidence>
<keyword evidence="2" id="KW-0547">Nucleotide-binding</keyword>
<evidence type="ECO:0000313" key="7">
    <source>
        <dbReference type="EMBL" id="SPF30435.1"/>
    </source>
</evidence>
<evidence type="ECO:0000256" key="4">
    <source>
        <dbReference type="ARBA" id="ARBA00022840"/>
    </source>
</evidence>
<keyword evidence="3" id="KW-0418">Kinase</keyword>
<keyword evidence="1" id="KW-0808">Transferase</keyword>
<dbReference type="Gene3D" id="3.40.50.10240">
    <property type="entry name" value="Thiamin pyrophosphokinase, catalytic domain"/>
    <property type="match status" value="1"/>
</dbReference>
<dbReference type="InterPro" id="IPR006282">
    <property type="entry name" value="Thi_PPkinase"/>
</dbReference>
<keyword evidence="8" id="KW-1185">Reference proteome</keyword>
<dbReference type="GO" id="GO:0004788">
    <property type="term" value="F:thiamine diphosphokinase activity"/>
    <property type="evidence" value="ECO:0007669"/>
    <property type="project" value="UniProtKB-UniRule"/>
</dbReference>
<dbReference type="CDD" id="cd07995">
    <property type="entry name" value="TPK"/>
    <property type="match status" value="1"/>
</dbReference>
<gene>
    <name evidence="7" type="ORF">POI8812_02772</name>
</gene>
<dbReference type="PANTHER" id="PTHR41299">
    <property type="entry name" value="THIAMINE PYROPHOSPHOKINASE"/>
    <property type="match status" value="1"/>
</dbReference>
<name>A0A2R8AEF0_9RHOB</name>
<dbReference type="Pfam" id="PF04263">
    <property type="entry name" value="TPK_catalytic"/>
    <property type="match status" value="1"/>
</dbReference>
<organism evidence="7 8">
    <name type="scientific">Pontivivens insulae</name>
    <dbReference type="NCBI Taxonomy" id="1639689"/>
    <lineage>
        <taxon>Bacteria</taxon>
        <taxon>Pseudomonadati</taxon>
        <taxon>Pseudomonadota</taxon>
        <taxon>Alphaproteobacteria</taxon>
        <taxon>Rhodobacterales</taxon>
        <taxon>Paracoccaceae</taxon>
        <taxon>Pontivivens</taxon>
    </lineage>
</organism>
<accession>A0A2R8AEF0</accession>
<evidence type="ECO:0000256" key="1">
    <source>
        <dbReference type="ARBA" id="ARBA00022679"/>
    </source>
</evidence>
<dbReference type="GO" id="GO:0016301">
    <property type="term" value="F:kinase activity"/>
    <property type="evidence" value="ECO:0007669"/>
    <property type="project" value="UniProtKB-KW"/>
</dbReference>
<dbReference type="Proteomes" id="UP000244932">
    <property type="component" value="Unassembled WGS sequence"/>
</dbReference>
<dbReference type="EMBL" id="OMKW01000003">
    <property type="protein sequence ID" value="SPF30435.1"/>
    <property type="molecule type" value="Genomic_DNA"/>
</dbReference>
<evidence type="ECO:0000256" key="3">
    <source>
        <dbReference type="ARBA" id="ARBA00022777"/>
    </source>
</evidence>
<dbReference type="SUPFAM" id="SSF63862">
    <property type="entry name" value="Thiamin pyrophosphokinase, substrate-binding domain"/>
    <property type="match status" value="1"/>
</dbReference>
<dbReference type="GO" id="GO:0009229">
    <property type="term" value="P:thiamine diphosphate biosynthetic process"/>
    <property type="evidence" value="ECO:0007669"/>
    <property type="project" value="InterPro"/>
</dbReference>
<dbReference type="OrthoDB" id="7057856at2"/>
<dbReference type="InterPro" id="IPR007371">
    <property type="entry name" value="TPK_catalytic"/>
</dbReference>
<evidence type="ECO:0000259" key="6">
    <source>
        <dbReference type="Pfam" id="PF04263"/>
    </source>
</evidence>
<dbReference type="SUPFAM" id="SSF63999">
    <property type="entry name" value="Thiamin pyrophosphokinase, catalytic domain"/>
    <property type="match status" value="1"/>
</dbReference>
<dbReference type="GO" id="GO:0006772">
    <property type="term" value="P:thiamine metabolic process"/>
    <property type="evidence" value="ECO:0007669"/>
    <property type="project" value="UniProtKB-UniRule"/>
</dbReference>
<protein>
    <recommendedName>
        <fullName evidence="5">Thiamine diphosphokinase</fullName>
        <ecNumber evidence="5">2.7.6.2</ecNumber>
    </recommendedName>
</protein>
<dbReference type="RefSeq" id="WP_108783121.1">
    <property type="nucleotide sequence ID" value="NZ_OMKW01000003.1"/>
</dbReference>
<dbReference type="NCBIfam" id="TIGR01378">
    <property type="entry name" value="thi_PPkinase"/>
    <property type="match status" value="1"/>
</dbReference>
<dbReference type="InterPro" id="IPR036371">
    <property type="entry name" value="TPK_B1-bd_sf"/>
</dbReference>
<dbReference type="GO" id="GO:0005524">
    <property type="term" value="F:ATP binding"/>
    <property type="evidence" value="ECO:0007669"/>
    <property type="project" value="UniProtKB-KW"/>
</dbReference>
<dbReference type="AlphaFoldDB" id="A0A2R8AEF0"/>
<dbReference type="PANTHER" id="PTHR41299:SF1">
    <property type="entry name" value="THIAMINE PYROPHOSPHOKINASE"/>
    <property type="match status" value="1"/>
</dbReference>
<dbReference type="InterPro" id="IPR053149">
    <property type="entry name" value="TPK"/>
</dbReference>
<evidence type="ECO:0000256" key="2">
    <source>
        <dbReference type="ARBA" id="ARBA00022741"/>
    </source>
</evidence>
<evidence type="ECO:0000313" key="8">
    <source>
        <dbReference type="Proteomes" id="UP000244932"/>
    </source>
</evidence>
<reference evidence="7 8" key="1">
    <citation type="submission" date="2018-03" db="EMBL/GenBank/DDBJ databases">
        <authorList>
            <person name="Keele B.F."/>
        </authorList>
    </citation>
    <scope>NUCLEOTIDE SEQUENCE [LARGE SCALE GENOMIC DNA]</scope>
    <source>
        <strain evidence="7 8">CeCT 8812</strain>
    </source>
</reference>
<proteinExistence type="predicted"/>
<feature type="domain" description="Thiamin pyrophosphokinase catalytic" evidence="6">
    <location>
        <begin position="35"/>
        <end position="121"/>
    </location>
</feature>
<sequence>MTDAALAYSSPVVMIGGAPPEMALIDRLCGMGLPLIAADGGADVLLQREYRPDAVIGDLDSVRDPEQLRALGVPLHHVAEQDTTDFEKCLARVEAPGVLATGFLGGRSDHTLATMSVLARFPAGRVIVLGGPDLIVHCPARIALDLPEGVRFSLYPMTRVRGHSSGLHWALQDVTLDPLGLIGTSNVTLGPVELEITEGTALLILPMDHLNTLRKALKW</sequence>
<keyword evidence="4" id="KW-0067">ATP-binding</keyword>
<dbReference type="InterPro" id="IPR036759">
    <property type="entry name" value="TPK_catalytic_sf"/>
</dbReference>